<dbReference type="PRINTS" id="PR00463">
    <property type="entry name" value="EP450I"/>
</dbReference>
<dbReference type="Gene3D" id="1.10.630.10">
    <property type="entry name" value="Cytochrome P450"/>
    <property type="match status" value="1"/>
</dbReference>
<proteinExistence type="inferred from homology"/>
<keyword evidence="6 8" id="KW-0408">Iron</keyword>
<evidence type="ECO:0000256" key="7">
    <source>
        <dbReference type="ARBA" id="ARBA00023033"/>
    </source>
</evidence>
<keyword evidence="3 8" id="KW-0349">Heme</keyword>
<dbReference type="InterPro" id="IPR017972">
    <property type="entry name" value="Cyt_P450_CS"/>
</dbReference>
<dbReference type="GO" id="GO:0016705">
    <property type="term" value="F:oxidoreductase activity, acting on paired donors, with incorporation or reduction of molecular oxygen"/>
    <property type="evidence" value="ECO:0007669"/>
    <property type="project" value="InterPro"/>
</dbReference>
<name>A0A167D1I8_COLIC</name>
<reference evidence="11 12" key="1">
    <citation type="submission" date="2015-06" db="EMBL/GenBank/DDBJ databases">
        <title>Survival trade-offs in plant roots during colonization by closely related pathogenic and mutualistic fungi.</title>
        <authorList>
            <person name="Hacquard S."/>
            <person name="Kracher B."/>
            <person name="Hiruma K."/>
            <person name="Weinman A."/>
            <person name="Muench P."/>
            <person name="Garrido Oter R."/>
            <person name="Ver Loren van Themaat E."/>
            <person name="Dallerey J.-F."/>
            <person name="Damm U."/>
            <person name="Henrissat B."/>
            <person name="Lespinet O."/>
            <person name="Thon M."/>
            <person name="Kemen E."/>
            <person name="McHardy A.C."/>
            <person name="Schulze-Lefert P."/>
            <person name="O'Connell R.J."/>
        </authorList>
    </citation>
    <scope>NUCLEOTIDE SEQUENCE [LARGE SCALE GENOMIC DNA]</scope>
    <source>
        <strain evidence="11 12">MAFF 238704</strain>
    </source>
</reference>
<evidence type="ECO:0000313" key="12">
    <source>
        <dbReference type="Proteomes" id="UP000076584"/>
    </source>
</evidence>
<dbReference type="PRINTS" id="PR00385">
    <property type="entry name" value="P450"/>
</dbReference>
<gene>
    <name evidence="11" type="ORF">CI238_09852</name>
</gene>
<dbReference type="PROSITE" id="PS00086">
    <property type="entry name" value="CYTOCHROME_P450"/>
    <property type="match status" value="1"/>
</dbReference>
<dbReference type="PANTHER" id="PTHR46300:SF7">
    <property type="entry name" value="P450, PUTATIVE (EUROFUNG)-RELATED"/>
    <property type="match status" value="1"/>
</dbReference>
<dbReference type="Proteomes" id="UP000076584">
    <property type="component" value="Unassembled WGS sequence"/>
</dbReference>
<dbReference type="STRING" id="1573173.A0A167D1I8"/>
<sequence length="529" mass="59473">MKDSSLIFGFGTTLVVIYIIGKLVQARKNAGLPPLPPGPKGLPLVGNLRDMPTSDTFAPQHWIKHKDLYGPISCVNVLGNTLIIINDAQIAFDLFEKQSLTFSSRPELAFLNMVGWKDGTGGLQYNETLRIHRKNFARIIGTKATASQFNKLQEAEVAHFLLHLLDDPENFEKHIQKEVGSVILQMVYGYNTEQFKKDPLLAMMTKVMEDFARSAAPGAYLVDSFPALRFVPEWFPGAGWKKLAKQMAVELRDAVEKPYAFVENQIAEGKNSLSYLSRLMESSEDTPEDIHTNKWTAASLYSGGSDTTVAAIAAFFLAMTIFPDAQKKAQAEIDCVVGSERLPTLDDRDSLPYVDALVKEVLRWHPIGPMGLPHASSEETTYKSYRIPKDAILMPNIWWFTHDPAVYKDPTEFRPERHIEGQGRMPEPDPRKMAFGFGRRICPGKILAENSMFLNFAQSLAVFDITKKVVDGKVIEPKAEFQPGVISHPAHFEAAIKPRSPHHEKLIRSIEQTFPWQESDAKFLERTKE</sequence>
<keyword evidence="10" id="KW-0812">Transmembrane</keyword>
<comment type="similarity">
    <text evidence="2 9">Belongs to the cytochrome P450 family.</text>
</comment>
<dbReference type="PANTHER" id="PTHR46300">
    <property type="entry name" value="P450, PUTATIVE (EUROFUNG)-RELATED-RELATED"/>
    <property type="match status" value="1"/>
</dbReference>
<dbReference type="GO" id="GO:0005506">
    <property type="term" value="F:iron ion binding"/>
    <property type="evidence" value="ECO:0007669"/>
    <property type="project" value="InterPro"/>
</dbReference>
<dbReference type="InterPro" id="IPR036396">
    <property type="entry name" value="Cyt_P450_sf"/>
</dbReference>
<evidence type="ECO:0000256" key="1">
    <source>
        <dbReference type="ARBA" id="ARBA00001971"/>
    </source>
</evidence>
<evidence type="ECO:0000256" key="2">
    <source>
        <dbReference type="ARBA" id="ARBA00010617"/>
    </source>
</evidence>
<dbReference type="GO" id="GO:0020037">
    <property type="term" value="F:heme binding"/>
    <property type="evidence" value="ECO:0007669"/>
    <property type="project" value="InterPro"/>
</dbReference>
<dbReference type="CDD" id="cd11065">
    <property type="entry name" value="CYP64-like"/>
    <property type="match status" value="1"/>
</dbReference>
<comment type="cofactor">
    <cofactor evidence="1 8">
        <name>heme</name>
        <dbReference type="ChEBI" id="CHEBI:30413"/>
    </cofactor>
</comment>
<organism evidence="11 12">
    <name type="scientific">Colletotrichum incanum</name>
    <name type="common">Soybean anthracnose fungus</name>
    <dbReference type="NCBI Taxonomy" id="1573173"/>
    <lineage>
        <taxon>Eukaryota</taxon>
        <taxon>Fungi</taxon>
        <taxon>Dikarya</taxon>
        <taxon>Ascomycota</taxon>
        <taxon>Pezizomycotina</taxon>
        <taxon>Sordariomycetes</taxon>
        <taxon>Hypocreomycetidae</taxon>
        <taxon>Glomerellales</taxon>
        <taxon>Glomerellaceae</taxon>
        <taxon>Colletotrichum</taxon>
        <taxon>Colletotrichum spaethianum species complex</taxon>
    </lineage>
</organism>
<keyword evidence="10" id="KW-0472">Membrane</keyword>
<feature type="binding site" description="axial binding residue" evidence="8">
    <location>
        <position position="442"/>
    </location>
    <ligand>
        <name>heme</name>
        <dbReference type="ChEBI" id="CHEBI:30413"/>
    </ligand>
    <ligandPart>
        <name>Fe</name>
        <dbReference type="ChEBI" id="CHEBI:18248"/>
    </ligandPart>
</feature>
<keyword evidence="12" id="KW-1185">Reference proteome</keyword>
<evidence type="ECO:0000256" key="6">
    <source>
        <dbReference type="ARBA" id="ARBA00023004"/>
    </source>
</evidence>
<evidence type="ECO:0000256" key="9">
    <source>
        <dbReference type="RuleBase" id="RU000461"/>
    </source>
</evidence>
<dbReference type="InterPro" id="IPR050364">
    <property type="entry name" value="Cytochrome_P450_fung"/>
</dbReference>
<dbReference type="EMBL" id="LFIW01001173">
    <property type="protein sequence ID" value="KZL83301.1"/>
    <property type="molecule type" value="Genomic_DNA"/>
</dbReference>
<feature type="transmembrane region" description="Helical" evidence="10">
    <location>
        <begin position="6"/>
        <end position="24"/>
    </location>
</feature>
<dbReference type="InterPro" id="IPR001128">
    <property type="entry name" value="Cyt_P450"/>
</dbReference>
<dbReference type="GO" id="GO:0004497">
    <property type="term" value="F:monooxygenase activity"/>
    <property type="evidence" value="ECO:0007669"/>
    <property type="project" value="UniProtKB-KW"/>
</dbReference>
<dbReference type="SUPFAM" id="SSF48264">
    <property type="entry name" value="Cytochrome P450"/>
    <property type="match status" value="1"/>
</dbReference>
<evidence type="ECO:0000313" key="11">
    <source>
        <dbReference type="EMBL" id="KZL83301.1"/>
    </source>
</evidence>
<evidence type="ECO:0000256" key="3">
    <source>
        <dbReference type="ARBA" id="ARBA00022617"/>
    </source>
</evidence>
<evidence type="ECO:0000256" key="8">
    <source>
        <dbReference type="PIRSR" id="PIRSR602401-1"/>
    </source>
</evidence>
<evidence type="ECO:0000256" key="5">
    <source>
        <dbReference type="ARBA" id="ARBA00023002"/>
    </source>
</evidence>
<comment type="caution">
    <text evidence="11">The sequence shown here is derived from an EMBL/GenBank/DDBJ whole genome shotgun (WGS) entry which is preliminary data.</text>
</comment>
<evidence type="ECO:0000256" key="4">
    <source>
        <dbReference type="ARBA" id="ARBA00022723"/>
    </source>
</evidence>
<keyword evidence="5 9" id="KW-0560">Oxidoreductase</keyword>
<keyword evidence="10" id="KW-1133">Transmembrane helix</keyword>
<dbReference type="InterPro" id="IPR002401">
    <property type="entry name" value="Cyt_P450_E_grp-I"/>
</dbReference>
<keyword evidence="4 8" id="KW-0479">Metal-binding</keyword>
<dbReference type="Pfam" id="PF00067">
    <property type="entry name" value="p450"/>
    <property type="match status" value="1"/>
</dbReference>
<evidence type="ECO:0000256" key="10">
    <source>
        <dbReference type="SAM" id="Phobius"/>
    </source>
</evidence>
<protein>
    <submittedName>
        <fullName evidence="11">Cytochrome p450 oxidoreductase</fullName>
    </submittedName>
</protein>
<keyword evidence="7 9" id="KW-0503">Monooxygenase</keyword>
<accession>A0A167D1I8</accession>
<dbReference type="AlphaFoldDB" id="A0A167D1I8"/>